<evidence type="ECO:0000313" key="1">
    <source>
        <dbReference type="EMBL" id="SPO05126.1"/>
    </source>
</evidence>
<protein>
    <recommendedName>
        <fullName evidence="3">DUF1857 domain-containing protein</fullName>
    </recommendedName>
</protein>
<organism evidence="1 2">
    <name type="scientific">Cephalotrichum gorgonifer</name>
    <dbReference type="NCBI Taxonomy" id="2041049"/>
    <lineage>
        <taxon>Eukaryota</taxon>
        <taxon>Fungi</taxon>
        <taxon>Dikarya</taxon>
        <taxon>Ascomycota</taxon>
        <taxon>Pezizomycotina</taxon>
        <taxon>Sordariomycetes</taxon>
        <taxon>Hypocreomycetidae</taxon>
        <taxon>Microascales</taxon>
        <taxon>Microascaceae</taxon>
        <taxon>Cephalotrichum</taxon>
    </lineage>
</organism>
<dbReference type="Proteomes" id="UP001187682">
    <property type="component" value="Unassembled WGS sequence"/>
</dbReference>
<dbReference type="EMBL" id="ONZQ02000012">
    <property type="protein sequence ID" value="SPO05126.1"/>
    <property type="molecule type" value="Genomic_DNA"/>
</dbReference>
<dbReference type="InterPro" id="IPR023393">
    <property type="entry name" value="START-like_dom_sf"/>
</dbReference>
<dbReference type="AlphaFoldDB" id="A0AAE8N2B5"/>
<proteinExistence type="predicted"/>
<comment type="caution">
    <text evidence="1">The sequence shown here is derived from an EMBL/GenBank/DDBJ whole genome shotgun (WGS) entry which is preliminary data.</text>
</comment>
<dbReference type="Gene3D" id="3.30.530.20">
    <property type="match status" value="1"/>
</dbReference>
<dbReference type="SUPFAM" id="SSF55961">
    <property type="entry name" value="Bet v1-like"/>
    <property type="match status" value="1"/>
</dbReference>
<name>A0AAE8N2B5_9PEZI</name>
<dbReference type="Pfam" id="PF08982">
    <property type="entry name" value="AtaL"/>
    <property type="match status" value="1"/>
</dbReference>
<reference evidence="1" key="1">
    <citation type="submission" date="2018-03" db="EMBL/GenBank/DDBJ databases">
        <authorList>
            <person name="Guldener U."/>
        </authorList>
    </citation>
    <scope>NUCLEOTIDE SEQUENCE</scope>
</reference>
<accession>A0AAE8N2B5</accession>
<evidence type="ECO:0008006" key="3">
    <source>
        <dbReference type="Google" id="ProtNLM"/>
    </source>
</evidence>
<evidence type="ECO:0000313" key="2">
    <source>
        <dbReference type="Proteomes" id="UP001187682"/>
    </source>
</evidence>
<gene>
    <name evidence="1" type="ORF">DNG_07811</name>
</gene>
<sequence length="162" mass="17076">MVTINLAVTVPLNPPGAPHPLIAPAQAWAGLVRKARRPQDFVPVVKGCAVTSETPTQIAAEVYFHPGVEHALAIKEVCTLRAPSRLDYAMEGGSTAVNIVSRTPAGDLMLTFVFEWAHPDVAEGSEKAAEVEQGHLCVATKAVQNTAMTIRRLAAAGELGSS</sequence>
<keyword evidence="2" id="KW-1185">Reference proteome</keyword>
<dbReference type="InterPro" id="IPR015075">
    <property type="entry name" value="AtaL"/>
</dbReference>